<reference evidence="3" key="1">
    <citation type="submission" date="2017-09" db="EMBL/GenBank/DDBJ databases">
        <title>Depth-based differentiation of microbial function through sediment-hosted aquifers and enrichment of novel symbionts in the deep terrestrial subsurface.</title>
        <authorList>
            <person name="Probst A.J."/>
            <person name="Ladd B."/>
            <person name="Jarett J.K."/>
            <person name="Geller-Mcgrath D.E."/>
            <person name="Sieber C.M.K."/>
            <person name="Emerson J.B."/>
            <person name="Anantharaman K."/>
            <person name="Thomas B.C."/>
            <person name="Malmstrom R."/>
            <person name="Stieglmeier M."/>
            <person name="Klingl A."/>
            <person name="Woyke T."/>
            <person name="Ryan C.M."/>
            <person name="Banfield J.F."/>
        </authorList>
    </citation>
    <scope>NUCLEOTIDE SEQUENCE [LARGE SCALE GENOMIC DNA]</scope>
</reference>
<dbReference type="Gene3D" id="3.30.420.10">
    <property type="entry name" value="Ribonuclease H-like superfamily/Ribonuclease H"/>
    <property type="match status" value="1"/>
</dbReference>
<dbReference type="InterPro" id="IPR001584">
    <property type="entry name" value="Integrase_cat-core"/>
</dbReference>
<dbReference type="GO" id="GO:0003676">
    <property type="term" value="F:nucleic acid binding"/>
    <property type="evidence" value="ECO:0007669"/>
    <property type="project" value="InterPro"/>
</dbReference>
<evidence type="ECO:0000259" key="1">
    <source>
        <dbReference type="PROSITE" id="PS50994"/>
    </source>
</evidence>
<sequence>MGIDPKELIRWFMENGQCVRSAARKFGVAPGTVIYWRDKSKDVHGYPRYRSLRRQSTRPQTGRITTIIPSEQDEITRARKETGFCAQKIKGIVKTDKHHRTIHRFIKRKGLVKESGRHLRPLFQDTKHMHSKNVKTLGKLQMDVKYVTPELSGLDHTCYLYAVMDILSRYKQGIIFPLLDQSYSIEAVEHILPVIPVNADFIQTDNGLEFQDRFHKFVTEEKILKHHYIHKSNPNENAVIERSFRTDEEEFFCFRLGRLGKPKNIAELNIFYQLYLKEYNETRPHLSLD</sequence>
<comment type="caution">
    <text evidence="2">The sequence shown here is derived from an EMBL/GenBank/DDBJ whole genome shotgun (WGS) entry which is preliminary data.</text>
</comment>
<proteinExistence type="predicted"/>
<gene>
    <name evidence="2" type="ORF">COT77_02870</name>
</gene>
<accession>A0A2M6WWV2</accession>
<evidence type="ECO:0000313" key="2">
    <source>
        <dbReference type="EMBL" id="PIT97196.1"/>
    </source>
</evidence>
<dbReference type="Pfam" id="PF13683">
    <property type="entry name" value="rve_3"/>
    <property type="match status" value="1"/>
</dbReference>
<evidence type="ECO:0000313" key="3">
    <source>
        <dbReference type="Proteomes" id="UP000228596"/>
    </source>
</evidence>
<feature type="domain" description="Integrase catalytic" evidence="1">
    <location>
        <begin position="117"/>
        <end position="289"/>
    </location>
</feature>
<dbReference type="InterPro" id="IPR036397">
    <property type="entry name" value="RNaseH_sf"/>
</dbReference>
<dbReference type="GO" id="GO:0015074">
    <property type="term" value="P:DNA integration"/>
    <property type="evidence" value="ECO:0007669"/>
    <property type="project" value="InterPro"/>
</dbReference>
<dbReference type="PROSITE" id="PS50994">
    <property type="entry name" value="INTEGRASE"/>
    <property type="match status" value="1"/>
</dbReference>
<name>A0A2M6WWV2_9BACT</name>
<dbReference type="InterPro" id="IPR012337">
    <property type="entry name" value="RNaseH-like_sf"/>
</dbReference>
<dbReference type="SUPFAM" id="SSF53098">
    <property type="entry name" value="Ribonuclease H-like"/>
    <property type="match status" value="1"/>
</dbReference>
<dbReference type="AlphaFoldDB" id="A0A2M6WWV2"/>
<dbReference type="Proteomes" id="UP000228596">
    <property type="component" value="Unassembled WGS sequence"/>
</dbReference>
<protein>
    <recommendedName>
        <fullName evidence="1">Integrase catalytic domain-containing protein</fullName>
    </recommendedName>
</protein>
<feature type="non-terminal residue" evidence="2">
    <location>
        <position position="289"/>
    </location>
</feature>
<organism evidence="2 3">
    <name type="scientific">Candidatus Berkelbacteria bacterium CG10_big_fil_rev_8_21_14_0_10_41_12</name>
    <dbReference type="NCBI Taxonomy" id="1974513"/>
    <lineage>
        <taxon>Bacteria</taxon>
        <taxon>Candidatus Berkelbacteria</taxon>
    </lineage>
</organism>
<dbReference type="EMBL" id="PEZV01000030">
    <property type="protein sequence ID" value="PIT97196.1"/>
    <property type="molecule type" value="Genomic_DNA"/>
</dbReference>